<organism evidence="3 4">
    <name type="scientific">Histidinibacterium aquaticum</name>
    <dbReference type="NCBI Taxonomy" id="2613962"/>
    <lineage>
        <taxon>Bacteria</taxon>
        <taxon>Pseudomonadati</taxon>
        <taxon>Pseudomonadota</taxon>
        <taxon>Alphaproteobacteria</taxon>
        <taxon>Rhodobacterales</taxon>
        <taxon>Paracoccaceae</taxon>
        <taxon>Histidinibacterium</taxon>
    </lineage>
</organism>
<dbReference type="GO" id="GO:0015031">
    <property type="term" value="P:protein transport"/>
    <property type="evidence" value="ECO:0007669"/>
    <property type="project" value="UniProtKB-KW"/>
</dbReference>
<accession>A0A5J5GQX5</accession>
<name>A0A5J5GQX5_9RHOB</name>
<dbReference type="GO" id="GO:0005829">
    <property type="term" value="C:cytosol"/>
    <property type="evidence" value="ECO:0007669"/>
    <property type="project" value="TreeGrafter"/>
</dbReference>
<evidence type="ECO:0000256" key="2">
    <source>
        <dbReference type="ARBA" id="ARBA00022927"/>
    </source>
</evidence>
<dbReference type="PANTHER" id="PTHR34982:SF1">
    <property type="entry name" value="FLAGELLAR ASSEMBLY PROTEIN FLIH"/>
    <property type="match status" value="1"/>
</dbReference>
<dbReference type="Proteomes" id="UP000326554">
    <property type="component" value="Unassembled WGS sequence"/>
</dbReference>
<evidence type="ECO:0000256" key="1">
    <source>
        <dbReference type="ARBA" id="ARBA00022448"/>
    </source>
</evidence>
<keyword evidence="2" id="KW-0653">Protein transport</keyword>
<evidence type="ECO:0000313" key="3">
    <source>
        <dbReference type="EMBL" id="KAA9009958.1"/>
    </source>
</evidence>
<gene>
    <name evidence="3" type="ORF">F3S47_01455</name>
</gene>
<reference evidence="3 4" key="1">
    <citation type="submission" date="2019-09" db="EMBL/GenBank/DDBJ databases">
        <authorList>
            <person name="Park J.-S."/>
            <person name="Choi H.-J."/>
        </authorList>
    </citation>
    <scope>NUCLEOTIDE SEQUENCE [LARGE SCALE GENOMIC DNA]</scope>
    <source>
        <strain evidence="3 4">176SS1-4</strain>
    </source>
</reference>
<keyword evidence="4" id="KW-1185">Reference proteome</keyword>
<keyword evidence="1" id="KW-0813">Transport</keyword>
<protein>
    <submittedName>
        <fullName evidence="3">Uncharacterized protein</fullName>
    </submittedName>
</protein>
<dbReference type="AlphaFoldDB" id="A0A5J5GQX5"/>
<dbReference type="PANTHER" id="PTHR34982">
    <property type="entry name" value="YOP PROTEINS TRANSLOCATION PROTEIN L"/>
    <property type="match status" value="1"/>
</dbReference>
<dbReference type="EMBL" id="VYQE01000001">
    <property type="protein sequence ID" value="KAA9009958.1"/>
    <property type="molecule type" value="Genomic_DNA"/>
</dbReference>
<evidence type="ECO:0000313" key="4">
    <source>
        <dbReference type="Proteomes" id="UP000326554"/>
    </source>
</evidence>
<comment type="caution">
    <text evidence="3">The sequence shown here is derived from an EMBL/GenBank/DDBJ whole genome shotgun (WGS) entry which is preliminary data.</text>
</comment>
<dbReference type="InterPro" id="IPR051472">
    <property type="entry name" value="T3SS_Stator/FliH"/>
</dbReference>
<sequence length="221" mass="23957">MARTGGLGMDPVILQNFDELDEPIGGPPLYDAEALDAARTAAFAEGHAAGKADGLEEAARSLQAREAETLERLGDRIRTLQQGAEAHRTALEEQVLAFVLQIAEQVFPEFITDHGPARAETELRRTVRMALGSPTLTISVSPEVLPGIRRAIDLAAEAQDYPGQLEIRADEALAPGDATAAWQTGFMEYSYAAICDRILASLRAKQPQPRNDTPSRSKEHE</sequence>
<proteinExistence type="predicted"/>